<feature type="region of interest" description="Disordered" evidence="1">
    <location>
        <begin position="1"/>
        <end position="33"/>
    </location>
</feature>
<keyword evidence="3" id="KW-1185">Reference proteome</keyword>
<gene>
    <name evidence="2" type="ORF">ALC56_05322</name>
</gene>
<dbReference type="Proteomes" id="UP000078541">
    <property type="component" value="Unassembled WGS sequence"/>
</dbReference>
<protein>
    <submittedName>
        <fullName evidence="2">Uncharacterized protein</fullName>
    </submittedName>
</protein>
<evidence type="ECO:0000256" key="1">
    <source>
        <dbReference type="SAM" id="MobiDB-lite"/>
    </source>
</evidence>
<evidence type="ECO:0000313" key="2">
    <source>
        <dbReference type="EMBL" id="KYN40377.1"/>
    </source>
</evidence>
<reference evidence="2 3" key="1">
    <citation type="submission" date="2016-03" db="EMBL/GenBank/DDBJ databases">
        <title>Trachymyrmex septentrionalis WGS genome.</title>
        <authorList>
            <person name="Nygaard S."/>
            <person name="Hu H."/>
            <person name="Boomsma J."/>
            <person name="Zhang G."/>
        </authorList>
    </citation>
    <scope>NUCLEOTIDE SEQUENCE [LARGE SCALE GENOMIC DNA]</scope>
    <source>
        <strain evidence="2">Tsep2-gDNA-1</strain>
        <tissue evidence="2">Whole body</tissue>
    </source>
</reference>
<organism evidence="2 3">
    <name type="scientific">Trachymyrmex septentrionalis</name>
    <dbReference type="NCBI Taxonomy" id="34720"/>
    <lineage>
        <taxon>Eukaryota</taxon>
        <taxon>Metazoa</taxon>
        <taxon>Ecdysozoa</taxon>
        <taxon>Arthropoda</taxon>
        <taxon>Hexapoda</taxon>
        <taxon>Insecta</taxon>
        <taxon>Pterygota</taxon>
        <taxon>Neoptera</taxon>
        <taxon>Endopterygota</taxon>
        <taxon>Hymenoptera</taxon>
        <taxon>Apocrita</taxon>
        <taxon>Aculeata</taxon>
        <taxon>Formicoidea</taxon>
        <taxon>Formicidae</taxon>
        <taxon>Myrmicinae</taxon>
        <taxon>Trachymyrmex</taxon>
    </lineage>
</organism>
<proteinExistence type="predicted"/>
<accession>A0A195FJE1</accession>
<name>A0A195FJE1_9HYME</name>
<evidence type="ECO:0000313" key="3">
    <source>
        <dbReference type="Proteomes" id="UP000078541"/>
    </source>
</evidence>
<sequence length="49" mass="5634">MLNRLERLPRATNRNATKDDRKISGRATSSYESSKTIWIERGERATLAI</sequence>
<dbReference type="AlphaFoldDB" id="A0A195FJE1"/>
<dbReference type="EMBL" id="KQ981523">
    <property type="protein sequence ID" value="KYN40377.1"/>
    <property type="molecule type" value="Genomic_DNA"/>
</dbReference>